<reference evidence="1 2" key="1">
    <citation type="journal article" date="2018" name="Nat. Ecol. Evol.">
        <title>Shark genomes provide insights into elasmobranch evolution and the origin of vertebrates.</title>
        <authorList>
            <person name="Hara Y"/>
            <person name="Yamaguchi K"/>
            <person name="Onimaru K"/>
            <person name="Kadota M"/>
            <person name="Koyanagi M"/>
            <person name="Keeley SD"/>
            <person name="Tatsumi K"/>
            <person name="Tanaka K"/>
            <person name="Motone F"/>
            <person name="Kageyama Y"/>
            <person name="Nozu R"/>
            <person name="Adachi N"/>
            <person name="Nishimura O"/>
            <person name="Nakagawa R"/>
            <person name="Tanegashima C"/>
            <person name="Kiyatake I"/>
            <person name="Matsumoto R"/>
            <person name="Murakumo K"/>
            <person name="Nishida K"/>
            <person name="Terakita A"/>
            <person name="Kuratani S"/>
            <person name="Sato K"/>
            <person name="Hyodo S Kuraku.S."/>
        </authorList>
    </citation>
    <scope>NUCLEOTIDE SEQUENCE [LARGE SCALE GENOMIC DNA]</scope>
</reference>
<dbReference type="Proteomes" id="UP000287033">
    <property type="component" value="Unassembled WGS sequence"/>
</dbReference>
<dbReference type="EMBL" id="BEZZ01000414">
    <property type="protein sequence ID" value="GCC32134.1"/>
    <property type="molecule type" value="Genomic_DNA"/>
</dbReference>
<name>A0A401SP11_CHIPU</name>
<gene>
    <name evidence="1" type="ORF">chiPu_0010594</name>
</gene>
<protein>
    <submittedName>
        <fullName evidence="1">Uncharacterized protein</fullName>
    </submittedName>
</protein>
<comment type="caution">
    <text evidence="1">The sequence shown here is derived from an EMBL/GenBank/DDBJ whole genome shotgun (WGS) entry which is preliminary data.</text>
</comment>
<proteinExistence type="predicted"/>
<organism evidence="1 2">
    <name type="scientific">Chiloscyllium punctatum</name>
    <name type="common">Brownbanded bambooshark</name>
    <name type="synonym">Hemiscyllium punctatum</name>
    <dbReference type="NCBI Taxonomy" id="137246"/>
    <lineage>
        <taxon>Eukaryota</taxon>
        <taxon>Metazoa</taxon>
        <taxon>Chordata</taxon>
        <taxon>Craniata</taxon>
        <taxon>Vertebrata</taxon>
        <taxon>Chondrichthyes</taxon>
        <taxon>Elasmobranchii</taxon>
        <taxon>Galeomorphii</taxon>
        <taxon>Galeoidea</taxon>
        <taxon>Orectolobiformes</taxon>
        <taxon>Hemiscylliidae</taxon>
        <taxon>Chiloscyllium</taxon>
    </lineage>
</organism>
<evidence type="ECO:0000313" key="1">
    <source>
        <dbReference type="EMBL" id="GCC32134.1"/>
    </source>
</evidence>
<dbReference type="AlphaFoldDB" id="A0A401SP11"/>
<keyword evidence="2" id="KW-1185">Reference proteome</keyword>
<evidence type="ECO:0000313" key="2">
    <source>
        <dbReference type="Proteomes" id="UP000287033"/>
    </source>
</evidence>
<accession>A0A401SP11</accession>
<sequence>MINISILASNRKLALRDFTRGTGHLLTWPEWNNSDDSFPPPPQSLSSSLWYRILSLAKQTREWLDGISKRHGYQMEAKFSLYLSRLNLACEWGKSQSELVFVGAPQHNPSPAPLDLSVTPQSSISCWNTYTELEHSLTRKGREFYLKQEDTVL</sequence>